<dbReference type="PANTHER" id="PTHR42851">
    <property type="entry name" value="ALDOLASE-RELATED"/>
    <property type="match status" value="1"/>
</dbReference>
<dbReference type="Proteomes" id="UP001457282">
    <property type="component" value="Unassembled WGS sequence"/>
</dbReference>
<dbReference type="Gene3D" id="2.30.30.140">
    <property type="match status" value="1"/>
</dbReference>
<accession>A0AAW1W8T5</accession>
<dbReference type="CDD" id="cd05162">
    <property type="entry name" value="PWWP"/>
    <property type="match status" value="1"/>
</dbReference>
<evidence type="ECO:0000313" key="3">
    <source>
        <dbReference type="Proteomes" id="UP001457282"/>
    </source>
</evidence>
<reference evidence="2 3" key="1">
    <citation type="journal article" date="2023" name="G3 (Bethesda)">
        <title>A chromosome-length genome assembly and annotation of blackberry (Rubus argutus, cv. 'Hillquist').</title>
        <authorList>
            <person name="Bruna T."/>
            <person name="Aryal R."/>
            <person name="Dudchenko O."/>
            <person name="Sargent D.J."/>
            <person name="Mead D."/>
            <person name="Buti M."/>
            <person name="Cavallini A."/>
            <person name="Hytonen T."/>
            <person name="Andres J."/>
            <person name="Pham M."/>
            <person name="Weisz D."/>
            <person name="Mascagni F."/>
            <person name="Usai G."/>
            <person name="Natali L."/>
            <person name="Bassil N."/>
            <person name="Fernandez G.E."/>
            <person name="Lomsadze A."/>
            <person name="Armour M."/>
            <person name="Olukolu B."/>
            <person name="Poorten T."/>
            <person name="Britton C."/>
            <person name="Davik J."/>
            <person name="Ashrafi H."/>
            <person name="Aiden E.L."/>
            <person name="Borodovsky M."/>
            <person name="Worthington M."/>
        </authorList>
    </citation>
    <scope>NUCLEOTIDE SEQUENCE [LARGE SCALE GENOMIC DNA]</scope>
    <source>
        <strain evidence="2">PI 553951</strain>
    </source>
</reference>
<dbReference type="PROSITE" id="PS50812">
    <property type="entry name" value="PWWP"/>
    <property type="match status" value="1"/>
</dbReference>
<dbReference type="Pfam" id="PF00855">
    <property type="entry name" value="PWWP"/>
    <property type="match status" value="1"/>
</dbReference>
<organism evidence="2 3">
    <name type="scientific">Rubus argutus</name>
    <name type="common">Southern blackberry</name>
    <dbReference type="NCBI Taxonomy" id="59490"/>
    <lineage>
        <taxon>Eukaryota</taxon>
        <taxon>Viridiplantae</taxon>
        <taxon>Streptophyta</taxon>
        <taxon>Embryophyta</taxon>
        <taxon>Tracheophyta</taxon>
        <taxon>Spermatophyta</taxon>
        <taxon>Magnoliopsida</taxon>
        <taxon>eudicotyledons</taxon>
        <taxon>Gunneridae</taxon>
        <taxon>Pentapetalae</taxon>
        <taxon>rosids</taxon>
        <taxon>fabids</taxon>
        <taxon>Rosales</taxon>
        <taxon>Rosaceae</taxon>
        <taxon>Rosoideae</taxon>
        <taxon>Rosoideae incertae sedis</taxon>
        <taxon>Rubus</taxon>
    </lineage>
</organism>
<evidence type="ECO:0000313" key="2">
    <source>
        <dbReference type="EMBL" id="KAK9920832.1"/>
    </source>
</evidence>
<gene>
    <name evidence="2" type="ORF">M0R45_029375</name>
</gene>
<dbReference type="InterPro" id="IPR053063">
    <property type="entry name" value="PWWP_domain_containing_PDP"/>
</dbReference>
<evidence type="ECO:0000259" key="1">
    <source>
        <dbReference type="PROSITE" id="PS50812"/>
    </source>
</evidence>
<dbReference type="AlphaFoldDB" id="A0AAW1W8T5"/>
<dbReference type="SUPFAM" id="SSF63748">
    <property type="entry name" value="Tudor/PWWP/MBT"/>
    <property type="match status" value="1"/>
</dbReference>
<proteinExistence type="predicted"/>
<dbReference type="SMART" id="SM00293">
    <property type="entry name" value="PWWP"/>
    <property type="match status" value="1"/>
</dbReference>
<dbReference type="InterPro" id="IPR000313">
    <property type="entry name" value="PWWP_dom"/>
</dbReference>
<dbReference type="EMBL" id="JBEDUW010000006">
    <property type="protein sequence ID" value="KAK9920832.1"/>
    <property type="molecule type" value="Genomic_DNA"/>
</dbReference>
<feature type="domain" description="PWWP" evidence="1">
    <location>
        <begin position="22"/>
        <end position="83"/>
    </location>
</feature>
<dbReference type="PANTHER" id="PTHR42851:SF19">
    <property type="entry name" value="PWWP DOMAIN-CONTAINING PROTEIN 2-RELATED"/>
    <property type="match status" value="1"/>
</dbReference>
<comment type="caution">
    <text evidence="2">The sequence shown here is derived from an EMBL/GenBank/DDBJ whole genome shotgun (WGS) entry which is preliminary data.</text>
</comment>
<name>A0AAW1W8T5_RUBAR</name>
<keyword evidence="3" id="KW-1185">Reference proteome</keyword>
<sequence length="407" mass="45123">MDGNVASGMDGNSRPSKPEFQVSDLVWGKVRTHPWWPGQIFDPSAASEQAKKRFKKGSYLIAYFGDHTFAWNEAPEIRPFLEHFSKKEKQSKKEEFQHAVDCALDEVSRRVKFGLACSCISKRAYAKLKTQIIVNAGIRKETSRRVGGDSSLNAASFEPVKLIKFIKELAWFSNNKADRLEFVTSQAQFSAFCCWKSYSQLPLPEENDVSTLGEKNHCNEATDDALAVIENEKLVQNSESKDNSLRKCKGISDSKAQKCVFPASENESEGKAGELDTIADEDALPVIKDDKFVWKSEAKDNSLNECKHISGDSMNPSEEEQSLSDVEGAMCLSTPMSENGSEGKGDGKLILQPSFKKQKQVDALADAAAVVKHRKSDSSTGISNNLNNQSFGIGDFCNLFLQQSFRV</sequence>
<protein>
    <recommendedName>
        <fullName evidence="1">PWWP domain-containing protein</fullName>
    </recommendedName>
</protein>